<sequence length="54" mass="6104">MYVYNIPVDKAVLFNGLYEPSEPPEPLKPSEPPEPSELLYKGLTEYESGPVKNH</sequence>
<dbReference type="Proteomes" id="UP000828390">
    <property type="component" value="Unassembled WGS sequence"/>
</dbReference>
<evidence type="ECO:0000313" key="3">
    <source>
        <dbReference type="Proteomes" id="UP000828390"/>
    </source>
</evidence>
<keyword evidence="3" id="KW-1185">Reference proteome</keyword>
<evidence type="ECO:0000313" key="2">
    <source>
        <dbReference type="EMBL" id="KAH3806586.1"/>
    </source>
</evidence>
<gene>
    <name evidence="2" type="ORF">DPMN_134909</name>
</gene>
<evidence type="ECO:0000256" key="1">
    <source>
        <dbReference type="SAM" id="MobiDB-lite"/>
    </source>
</evidence>
<reference evidence="2" key="2">
    <citation type="submission" date="2020-11" db="EMBL/GenBank/DDBJ databases">
        <authorList>
            <person name="McCartney M.A."/>
            <person name="Auch B."/>
            <person name="Kono T."/>
            <person name="Mallez S."/>
            <person name="Becker A."/>
            <person name="Gohl D.M."/>
            <person name="Silverstein K.A.T."/>
            <person name="Koren S."/>
            <person name="Bechman K.B."/>
            <person name="Herman A."/>
            <person name="Abrahante J.E."/>
            <person name="Garbe J."/>
        </authorList>
    </citation>
    <scope>NUCLEOTIDE SEQUENCE</scope>
    <source>
        <strain evidence="2">Duluth1</strain>
        <tissue evidence="2">Whole animal</tissue>
    </source>
</reference>
<feature type="compositionally biased region" description="Pro residues" evidence="1">
    <location>
        <begin position="21"/>
        <end position="35"/>
    </location>
</feature>
<feature type="region of interest" description="Disordered" evidence="1">
    <location>
        <begin position="20"/>
        <end position="54"/>
    </location>
</feature>
<organism evidence="2 3">
    <name type="scientific">Dreissena polymorpha</name>
    <name type="common">Zebra mussel</name>
    <name type="synonym">Mytilus polymorpha</name>
    <dbReference type="NCBI Taxonomy" id="45954"/>
    <lineage>
        <taxon>Eukaryota</taxon>
        <taxon>Metazoa</taxon>
        <taxon>Spiralia</taxon>
        <taxon>Lophotrochozoa</taxon>
        <taxon>Mollusca</taxon>
        <taxon>Bivalvia</taxon>
        <taxon>Autobranchia</taxon>
        <taxon>Heteroconchia</taxon>
        <taxon>Euheterodonta</taxon>
        <taxon>Imparidentia</taxon>
        <taxon>Neoheterodontei</taxon>
        <taxon>Myida</taxon>
        <taxon>Dreissenoidea</taxon>
        <taxon>Dreissenidae</taxon>
        <taxon>Dreissena</taxon>
    </lineage>
</organism>
<dbReference type="AlphaFoldDB" id="A0A9D4JB46"/>
<name>A0A9D4JB46_DREPO</name>
<dbReference type="EMBL" id="JAIWYP010000006">
    <property type="protein sequence ID" value="KAH3806586.1"/>
    <property type="molecule type" value="Genomic_DNA"/>
</dbReference>
<reference evidence="2" key="1">
    <citation type="journal article" date="2019" name="bioRxiv">
        <title>The Genome of the Zebra Mussel, Dreissena polymorpha: A Resource for Invasive Species Research.</title>
        <authorList>
            <person name="McCartney M.A."/>
            <person name="Auch B."/>
            <person name="Kono T."/>
            <person name="Mallez S."/>
            <person name="Zhang Y."/>
            <person name="Obille A."/>
            <person name="Becker A."/>
            <person name="Abrahante J.E."/>
            <person name="Garbe J."/>
            <person name="Badalamenti J.P."/>
            <person name="Herman A."/>
            <person name="Mangelson H."/>
            <person name="Liachko I."/>
            <person name="Sullivan S."/>
            <person name="Sone E.D."/>
            <person name="Koren S."/>
            <person name="Silverstein K.A.T."/>
            <person name="Beckman K.B."/>
            <person name="Gohl D.M."/>
        </authorList>
    </citation>
    <scope>NUCLEOTIDE SEQUENCE</scope>
    <source>
        <strain evidence="2">Duluth1</strain>
        <tissue evidence="2">Whole animal</tissue>
    </source>
</reference>
<protein>
    <submittedName>
        <fullName evidence="2">Uncharacterized protein</fullName>
    </submittedName>
</protein>
<accession>A0A9D4JB46</accession>
<proteinExistence type="predicted"/>
<comment type="caution">
    <text evidence="2">The sequence shown here is derived from an EMBL/GenBank/DDBJ whole genome shotgun (WGS) entry which is preliminary data.</text>
</comment>